<evidence type="ECO:0000259" key="2">
    <source>
        <dbReference type="PROSITE" id="PS50181"/>
    </source>
</evidence>
<dbReference type="RefSeq" id="XP_040714064.1">
    <property type="nucleotide sequence ID" value="XM_040858489.1"/>
</dbReference>
<name>A0A1Y2DSJ3_9PEZI</name>
<dbReference type="AlphaFoldDB" id="A0A1Y2DSJ3"/>
<evidence type="ECO:0000313" key="4">
    <source>
        <dbReference type="Proteomes" id="UP000193689"/>
    </source>
</evidence>
<dbReference type="OrthoDB" id="5279008at2759"/>
<dbReference type="InterPro" id="IPR001810">
    <property type="entry name" value="F-box_dom"/>
</dbReference>
<comment type="caution">
    <text evidence="3">The sequence shown here is derived from an EMBL/GenBank/DDBJ whole genome shotgun (WGS) entry which is preliminary data.</text>
</comment>
<gene>
    <name evidence="3" type="ORF">BCR38DRAFT_410668</name>
</gene>
<dbReference type="GeneID" id="63774701"/>
<dbReference type="InParanoid" id="A0A1Y2DSJ3"/>
<dbReference type="Pfam" id="PF00646">
    <property type="entry name" value="F-box"/>
    <property type="match status" value="1"/>
</dbReference>
<keyword evidence="4" id="KW-1185">Reference proteome</keyword>
<dbReference type="Proteomes" id="UP000193689">
    <property type="component" value="Unassembled WGS sequence"/>
</dbReference>
<evidence type="ECO:0000313" key="3">
    <source>
        <dbReference type="EMBL" id="ORY62228.1"/>
    </source>
</evidence>
<feature type="domain" description="F-box" evidence="2">
    <location>
        <begin position="9"/>
        <end position="58"/>
    </location>
</feature>
<feature type="region of interest" description="Disordered" evidence="1">
    <location>
        <begin position="469"/>
        <end position="508"/>
    </location>
</feature>
<feature type="compositionally biased region" description="Acidic residues" evidence="1">
    <location>
        <begin position="487"/>
        <end position="508"/>
    </location>
</feature>
<accession>A0A1Y2DSJ3</accession>
<evidence type="ECO:0000256" key="1">
    <source>
        <dbReference type="SAM" id="MobiDB-lite"/>
    </source>
</evidence>
<dbReference type="EMBL" id="MCFJ01000009">
    <property type="protein sequence ID" value="ORY62228.1"/>
    <property type="molecule type" value="Genomic_DNA"/>
</dbReference>
<protein>
    <recommendedName>
        <fullName evidence="2">F-box domain-containing protein</fullName>
    </recommendedName>
</protein>
<proteinExistence type="predicted"/>
<organism evidence="3 4">
    <name type="scientific">Pseudomassariella vexata</name>
    <dbReference type="NCBI Taxonomy" id="1141098"/>
    <lineage>
        <taxon>Eukaryota</taxon>
        <taxon>Fungi</taxon>
        <taxon>Dikarya</taxon>
        <taxon>Ascomycota</taxon>
        <taxon>Pezizomycotina</taxon>
        <taxon>Sordariomycetes</taxon>
        <taxon>Xylariomycetidae</taxon>
        <taxon>Amphisphaeriales</taxon>
        <taxon>Pseudomassariaceae</taxon>
        <taxon>Pseudomassariella</taxon>
    </lineage>
</organism>
<sequence>MDSQTVARDSRLLKMPLEVLFQISDHLTTRDYGILRLVCKHMEASLVGNFAREFFTKRQFMLTEFSLQGLVDISKSKFSRCLSHVIISPERPSLSRVPGRFMVAPSSLTASDSQAVEQNCFRSECADHLSLISTGQDVVMLAEAFGNLPSLETVEIRDFNSRSRNREGPDGEWTSFGARKFMRETGARASLEWPGRHFGSLTPDHLVYLSHVFSALLRSLGASSSRPKRLEVNLRHCGLADHAFNIPRYSESVIEPVLSSLRTLFLEPNSQLPAAYVDGDNALVPCYSFLLRKFLAKGQQLEHFRINFRGYNQDDAKDFLLWLSKTPALSTSSNRPAVSLLESPQPVEFPKLEKLDIGMVKVEPQMLLAVLRKFQKTLRAVSFHRLSLLQTDPTLAQTKVDLWSKFFDQLFRLRLNLTDMQISNVSQQGPLHVSPTVSVLFNDQHPTRAVRKWAGKDFAGACKDFKESLDITWPPEDNQQSSGNDGTDVDSGDAGSDEDSDDDSDDGN</sequence>
<dbReference type="STRING" id="1141098.A0A1Y2DSJ3"/>
<reference evidence="3 4" key="1">
    <citation type="submission" date="2016-07" db="EMBL/GenBank/DDBJ databases">
        <title>Pervasive Adenine N6-methylation of Active Genes in Fungi.</title>
        <authorList>
            <consortium name="DOE Joint Genome Institute"/>
            <person name="Mondo S.J."/>
            <person name="Dannebaum R.O."/>
            <person name="Kuo R.C."/>
            <person name="Labutti K."/>
            <person name="Haridas S."/>
            <person name="Kuo A."/>
            <person name="Salamov A."/>
            <person name="Ahrendt S.R."/>
            <person name="Lipzen A."/>
            <person name="Sullivan W."/>
            <person name="Andreopoulos W.B."/>
            <person name="Clum A."/>
            <person name="Lindquist E."/>
            <person name="Daum C."/>
            <person name="Ramamoorthy G.K."/>
            <person name="Gryganskyi A."/>
            <person name="Culley D."/>
            <person name="Magnuson J.K."/>
            <person name="James T.Y."/>
            <person name="O'Malley M.A."/>
            <person name="Stajich J.E."/>
            <person name="Spatafora J.W."/>
            <person name="Visel A."/>
            <person name="Grigoriev I.V."/>
        </authorList>
    </citation>
    <scope>NUCLEOTIDE SEQUENCE [LARGE SCALE GENOMIC DNA]</scope>
    <source>
        <strain evidence="3 4">CBS 129021</strain>
    </source>
</reference>
<dbReference type="PROSITE" id="PS50181">
    <property type="entry name" value="FBOX"/>
    <property type="match status" value="1"/>
</dbReference>